<dbReference type="PANTHER" id="PTHR33075">
    <property type="entry name" value="OS02G0499800 PROTEIN"/>
    <property type="match status" value="1"/>
</dbReference>
<accession>A0AAD8SU15</accession>
<keyword evidence="3" id="KW-1185">Reference proteome</keyword>
<name>A0AAD8SU15_LOLMU</name>
<gene>
    <name evidence="2" type="ORF">QYE76_052401</name>
</gene>
<dbReference type="InterPro" id="IPR056018">
    <property type="entry name" value="DUF7597"/>
</dbReference>
<comment type="caution">
    <text evidence="2">The sequence shown here is derived from an EMBL/GenBank/DDBJ whole genome shotgun (WGS) entry which is preliminary data.</text>
</comment>
<sequence length="510" mass="55764">MAALPPGPLRTQRGYVVLGGDFPLICDDWAIASLVPEVGQNHFEIISQTIYHQLQVLGLEARSMSPCAMGSAFVRFASVTDRDAAVSLSPIPVGDSILRFVEQDRGINRRSTILTHDVWIMLLNYPHECWDLDMIVRTVSPYGRFLVWNKDLSNKARILVKIRAYNVDTLPMSMVVIRNLTEDGNADSWTCPLVLLATRMLGPVAGDEDPLPPDGANPHPLPPVHHDFWHGDHMVHNADIDMNEQADHVAPADPGHGHAAPAAEEQIVDVAPLTPPQVNNNNTEEDIIEIIQFVEPVSALKGLINIIVGNADDILPRLHGYQITAASCNIIDLNGTNVGKRRCFLQVDVDNPNAILDNAENLDCTDESAPNLVISSEIPSTRQKKRGKSKAPVDISSVRRSNRIAGIKKGFYDANSAAEAVQSEDNVTMDITTADIYDVNAKKVSAVRPNGEIKINLEAHFEAEVINHKAAPPLHLPIETIQAIGTSNCKLPSAMVTKEILDEEVSDDSV</sequence>
<reference evidence="2" key="1">
    <citation type="submission" date="2023-07" db="EMBL/GenBank/DDBJ databases">
        <title>A chromosome-level genome assembly of Lolium multiflorum.</title>
        <authorList>
            <person name="Chen Y."/>
            <person name="Copetti D."/>
            <person name="Kolliker R."/>
            <person name="Studer B."/>
        </authorList>
    </citation>
    <scope>NUCLEOTIDE SEQUENCE</scope>
    <source>
        <strain evidence="2">02402/16</strain>
        <tissue evidence="2">Leaf</tissue>
    </source>
</reference>
<proteinExistence type="predicted"/>
<dbReference type="Pfam" id="PF24530">
    <property type="entry name" value="DUF7597"/>
    <property type="match status" value="1"/>
</dbReference>
<feature type="domain" description="DUF7597" evidence="1">
    <location>
        <begin position="6"/>
        <end position="111"/>
    </location>
</feature>
<dbReference type="PANTHER" id="PTHR33075:SF7">
    <property type="entry name" value="OS02G0303350 PROTEIN"/>
    <property type="match status" value="1"/>
</dbReference>
<organism evidence="2 3">
    <name type="scientific">Lolium multiflorum</name>
    <name type="common">Italian ryegrass</name>
    <name type="synonym">Lolium perenne subsp. multiflorum</name>
    <dbReference type="NCBI Taxonomy" id="4521"/>
    <lineage>
        <taxon>Eukaryota</taxon>
        <taxon>Viridiplantae</taxon>
        <taxon>Streptophyta</taxon>
        <taxon>Embryophyta</taxon>
        <taxon>Tracheophyta</taxon>
        <taxon>Spermatophyta</taxon>
        <taxon>Magnoliopsida</taxon>
        <taxon>Liliopsida</taxon>
        <taxon>Poales</taxon>
        <taxon>Poaceae</taxon>
        <taxon>BOP clade</taxon>
        <taxon>Pooideae</taxon>
        <taxon>Poodae</taxon>
        <taxon>Poeae</taxon>
        <taxon>Poeae Chloroplast Group 2 (Poeae type)</taxon>
        <taxon>Loliodinae</taxon>
        <taxon>Loliinae</taxon>
        <taxon>Lolium</taxon>
    </lineage>
</organism>
<dbReference type="Proteomes" id="UP001231189">
    <property type="component" value="Unassembled WGS sequence"/>
</dbReference>
<evidence type="ECO:0000313" key="2">
    <source>
        <dbReference type="EMBL" id="KAK1664242.1"/>
    </source>
</evidence>
<evidence type="ECO:0000259" key="1">
    <source>
        <dbReference type="Pfam" id="PF24530"/>
    </source>
</evidence>
<evidence type="ECO:0000313" key="3">
    <source>
        <dbReference type="Proteomes" id="UP001231189"/>
    </source>
</evidence>
<protein>
    <recommendedName>
        <fullName evidence="1">DUF7597 domain-containing protein</fullName>
    </recommendedName>
</protein>
<dbReference type="EMBL" id="JAUUTY010000003">
    <property type="protein sequence ID" value="KAK1664242.1"/>
    <property type="molecule type" value="Genomic_DNA"/>
</dbReference>
<dbReference type="AlphaFoldDB" id="A0AAD8SU15"/>